<evidence type="ECO:0000313" key="4">
    <source>
        <dbReference type="EMBL" id="HIU69767.1"/>
    </source>
</evidence>
<dbReference type="PANTHER" id="PTHR21666:SF270">
    <property type="entry name" value="MUREIN HYDROLASE ACTIVATOR ENVC"/>
    <property type="match status" value="1"/>
</dbReference>
<dbReference type="Proteomes" id="UP000824125">
    <property type="component" value="Unassembled WGS sequence"/>
</dbReference>
<dbReference type="InterPro" id="IPR011055">
    <property type="entry name" value="Dup_hybrid_motif"/>
</dbReference>
<dbReference type="InterPro" id="IPR050570">
    <property type="entry name" value="Cell_wall_metabolism_enzyme"/>
</dbReference>
<keyword evidence="2" id="KW-0732">Signal</keyword>
<dbReference type="Pfam" id="PF01551">
    <property type="entry name" value="Peptidase_M23"/>
    <property type="match status" value="1"/>
</dbReference>
<dbReference type="CDD" id="cd12797">
    <property type="entry name" value="M23_peptidase"/>
    <property type="match status" value="1"/>
</dbReference>
<dbReference type="PANTHER" id="PTHR21666">
    <property type="entry name" value="PEPTIDASE-RELATED"/>
    <property type="match status" value="1"/>
</dbReference>
<name>A0A9D1SNR7_9FIRM</name>
<feature type="domain" description="M23ase beta-sheet core" evidence="3">
    <location>
        <begin position="114"/>
        <end position="210"/>
    </location>
</feature>
<dbReference type="EMBL" id="DVNM01000042">
    <property type="protein sequence ID" value="HIU69767.1"/>
    <property type="molecule type" value="Genomic_DNA"/>
</dbReference>
<dbReference type="InterPro" id="IPR016047">
    <property type="entry name" value="M23ase_b-sheet_dom"/>
</dbReference>
<accession>A0A9D1SNR7</accession>
<evidence type="ECO:0000256" key="1">
    <source>
        <dbReference type="SAM" id="MobiDB-lite"/>
    </source>
</evidence>
<dbReference type="SUPFAM" id="SSF51261">
    <property type="entry name" value="Duplicated hybrid motif"/>
    <property type="match status" value="1"/>
</dbReference>
<organism evidence="4 5">
    <name type="scientific">Candidatus Scybalenecus merdavium</name>
    <dbReference type="NCBI Taxonomy" id="2840939"/>
    <lineage>
        <taxon>Bacteria</taxon>
        <taxon>Bacillati</taxon>
        <taxon>Bacillota</taxon>
        <taxon>Clostridia</taxon>
        <taxon>Eubacteriales</taxon>
        <taxon>Oscillospiraceae</taxon>
        <taxon>Oscillospiraceae incertae sedis</taxon>
        <taxon>Candidatus Scybalenecus</taxon>
    </lineage>
</organism>
<protein>
    <submittedName>
        <fullName evidence="4">M23 family metallopeptidase</fullName>
    </submittedName>
</protein>
<dbReference type="Gene3D" id="2.70.70.10">
    <property type="entry name" value="Glucose Permease (Domain IIA)"/>
    <property type="match status" value="1"/>
</dbReference>
<sequence length="225" mass="23721">MYSAICVSIIALGVIVYFASAGTSDSVNKSTTITETTTEAAQEAQHAVTVKETTTAKQTTTAAPSTTKKEPASMAQGDTNTPYKSFYKYPVGEEVQRAFSAELAYDETMEDYRSHAAVDFACTMGASVESINDGIVLSVQKDGMWGNVVEIDHGGKLVAVYKGLDNVSVAKGDSVAIGQAIGTVGTIPCESAQESHLHLETKLDGEFVDPLKVMGKTEETTSAAS</sequence>
<proteinExistence type="predicted"/>
<feature type="chain" id="PRO_5039719394" evidence="2">
    <location>
        <begin position="22"/>
        <end position="225"/>
    </location>
</feature>
<dbReference type="AlphaFoldDB" id="A0A9D1SNR7"/>
<feature type="compositionally biased region" description="Low complexity" evidence="1">
    <location>
        <begin position="46"/>
        <end position="66"/>
    </location>
</feature>
<evidence type="ECO:0000259" key="3">
    <source>
        <dbReference type="Pfam" id="PF01551"/>
    </source>
</evidence>
<evidence type="ECO:0000313" key="5">
    <source>
        <dbReference type="Proteomes" id="UP000824125"/>
    </source>
</evidence>
<comment type="caution">
    <text evidence="4">The sequence shown here is derived from an EMBL/GenBank/DDBJ whole genome shotgun (WGS) entry which is preliminary data.</text>
</comment>
<gene>
    <name evidence="4" type="ORF">IAD23_07420</name>
</gene>
<reference evidence="4" key="1">
    <citation type="submission" date="2020-10" db="EMBL/GenBank/DDBJ databases">
        <authorList>
            <person name="Gilroy R."/>
        </authorList>
    </citation>
    <scope>NUCLEOTIDE SEQUENCE</scope>
    <source>
        <strain evidence="4">CHK176-6737</strain>
    </source>
</reference>
<evidence type="ECO:0000256" key="2">
    <source>
        <dbReference type="SAM" id="SignalP"/>
    </source>
</evidence>
<feature type="signal peptide" evidence="2">
    <location>
        <begin position="1"/>
        <end position="21"/>
    </location>
</feature>
<reference evidence="4" key="2">
    <citation type="journal article" date="2021" name="PeerJ">
        <title>Extensive microbial diversity within the chicken gut microbiome revealed by metagenomics and culture.</title>
        <authorList>
            <person name="Gilroy R."/>
            <person name="Ravi A."/>
            <person name="Getino M."/>
            <person name="Pursley I."/>
            <person name="Horton D.L."/>
            <person name="Alikhan N.F."/>
            <person name="Baker D."/>
            <person name="Gharbi K."/>
            <person name="Hall N."/>
            <person name="Watson M."/>
            <person name="Adriaenssens E.M."/>
            <person name="Foster-Nyarko E."/>
            <person name="Jarju S."/>
            <person name="Secka A."/>
            <person name="Antonio M."/>
            <person name="Oren A."/>
            <person name="Chaudhuri R.R."/>
            <person name="La Ragione R."/>
            <person name="Hildebrand F."/>
            <person name="Pallen M.J."/>
        </authorList>
    </citation>
    <scope>NUCLEOTIDE SEQUENCE</scope>
    <source>
        <strain evidence="4">CHK176-6737</strain>
    </source>
</reference>
<feature type="region of interest" description="Disordered" evidence="1">
    <location>
        <begin position="46"/>
        <end position="78"/>
    </location>
</feature>
<dbReference type="GO" id="GO:0004222">
    <property type="term" value="F:metalloendopeptidase activity"/>
    <property type="evidence" value="ECO:0007669"/>
    <property type="project" value="TreeGrafter"/>
</dbReference>